<sequence length="243" mass="26325">MVSFKKILFLGATLMASVHALPTSDAALAHPQPESSSEEAFASGDLDIAKRASGRQMLQWSPSGTLVYLIGGPMQAITQLPAELQNLIAEHSEGTPAQMLLYNWVEWVKGHLPQYRGAYNLYLDHLFGVGAQIGAVYGQGQAANLWGFGFHFPQQPSAADLQNLRDAITAWGRQDGGVVGVLQRANGFFNPADIGAGVPGKRSRDDTCPKPVNVRKYASRDVPEDLDFKRVTRWAGMCDGMPA</sequence>
<protein>
    <submittedName>
        <fullName evidence="2">Uncharacterized protein</fullName>
    </submittedName>
</protein>
<keyword evidence="1" id="KW-0732">Signal</keyword>
<proteinExistence type="predicted"/>
<evidence type="ECO:0000313" key="3">
    <source>
        <dbReference type="Proteomes" id="UP001480595"/>
    </source>
</evidence>
<dbReference type="RefSeq" id="XP_066713200.1">
    <property type="nucleotide sequence ID" value="XM_066861030.1"/>
</dbReference>
<feature type="signal peptide" evidence="1">
    <location>
        <begin position="1"/>
        <end position="20"/>
    </location>
</feature>
<evidence type="ECO:0000313" key="2">
    <source>
        <dbReference type="EMBL" id="KAK8054554.1"/>
    </source>
</evidence>
<reference evidence="2 3" key="1">
    <citation type="submission" date="2023-01" db="EMBL/GenBank/DDBJ databases">
        <title>Analysis of 21 Apiospora genomes using comparative genomics revels a genus with tremendous synthesis potential of carbohydrate active enzymes and secondary metabolites.</title>
        <authorList>
            <person name="Sorensen T."/>
        </authorList>
    </citation>
    <scope>NUCLEOTIDE SEQUENCE [LARGE SCALE GENOMIC DNA]</scope>
    <source>
        <strain evidence="2 3">CBS 135458</strain>
    </source>
</reference>
<dbReference type="Proteomes" id="UP001480595">
    <property type="component" value="Unassembled WGS sequence"/>
</dbReference>
<name>A0ABR1U6P4_9PEZI</name>
<comment type="caution">
    <text evidence="2">The sequence shown here is derived from an EMBL/GenBank/DDBJ whole genome shotgun (WGS) entry which is preliminary data.</text>
</comment>
<feature type="chain" id="PRO_5045751602" evidence="1">
    <location>
        <begin position="21"/>
        <end position="243"/>
    </location>
</feature>
<dbReference type="GeneID" id="92094093"/>
<accession>A0ABR1U6P4</accession>
<keyword evidence="3" id="KW-1185">Reference proteome</keyword>
<dbReference type="EMBL" id="JAQQWL010000010">
    <property type="protein sequence ID" value="KAK8054554.1"/>
    <property type="molecule type" value="Genomic_DNA"/>
</dbReference>
<evidence type="ECO:0000256" key="1">
    <source>
        <dbReference type="SAM" id="SignalP"/>
    </source>
</evidence>
<organism evidence="2 3">
    <name type="scientific">Apiospora phragmitis</name>
    <dbReference type="NCBI Taxonomy" id="2905665"/>
    <lineage>
        <taxon>Eukaryota</taxon>
        <taxon>Fungi</taxon>
        <taxon>Dikarya</taxon>
        <taxon>Ascomycota</taxon>
        <taxon>Pezizomycotina</taxon>
        <taxon>Sordariomycetes</taxon>
        <taxon>Xylariomycetidae</taxon>
        <taxon>Amphisphaeriales</taxon>
        <taxon>Apiosporaceae</taxon>
        <taxon>Apiospora</taxon>
    </lineage>
</organism>
<gene>
    <name evidence="2" type="ORF">PG994_009621</name>
</gene>